<dbReference type="EMBL" id="CP012752">
    <property type="protein sequence ID" value="ALG14240.1"/>
    <property type="molecule type" value="Genomic_DNA"/>
</dbReference>
<keyword evidence="2" id="KW-1185">Reference proteome</keyword>
<evidence type="ECO:0000313" key="2">
    <source>
        <dbReference type="Proteomes" id="UP000063699"/>
    </source>
</evidence>
<accession>A0A0N9ICY6</accession>
<dbReference type="STRING" id="860235.AOZ06_51795"/>
<organism evidence="1 2">
    <name type="scientific">Kibdelosporangium phytohabitans</name>
    <dbReference type="NCBI Taxonomy" id="860235"/>
    <lineage>
        <taxon>Bacteria</taxon>
        <taxon>Bacillati</taxon>
        <taxon>Actinomycetota</taxon>
        <taxon>Actinomycetes</taxon>
        <taxon>Pseudonocardiales</taxon>
        <taxon>Pseudonocardiaceae</taxon>
        <taxon>Kibdelosporangium</taxon>
    </lineage>
</organism>
<name>A0A0N9ICY6_9PSEU</name>
<gene>
    <name evidence="1" type="ORF">AOZ06_51795</name>
</gene>
<dbReference type="KEGG" id="kphy:AOZ06_51795"/>
<sequence length="68" mass="7065">MSVVLVPKGTYSIAPLGAEVQGTANAQSEAASGNQLHVVSQPDPNVRPVEAPFTDSIAKFATDIAPRF</sequence>
<protein>
    <submittedName>
        <fullName evidence="1">Uncharacterized protein</fullName>
    </submittedName>
</protein>
<dbReference type="Proteomes" id="UP000063699">
    <property type="component" value="Chromosome"/>
</dbReference>
<reference evidence="1 2" key="1">
    <citation type="submission" date="2015-07" db="EMBL/GenBank/DDBJ databases">
        <title>Genome sequencing of Kibdelosporangium phytohabitans.</title>
        <authorList>
            <person name="Qin S."/>
            <person name="Xing K."/>
        </authorList>
    </citation>
    <scope>NUCLEOTIDE SEQUENCE [LARGE SCALE GENOMIC DNA]</scope>
    <source>
        <strain evidence="1 2">KLBMP1111</strain>
    </source>
</reference>
<dbReference type="AlphaFoldDB" id="A0A0N9ICY6"/>
<proteinExistence type="predicted"/>
<evidence type="ECO:0000313" key="1">
    <source>
        <dbReference type="EMBL" id="ALG14240.1"/>
    </source>
</evidence>